<accession>A0A2W1L5B7</accession>
<feature type="transmembrane region" description="Helical" evidence="3">
    <location>
        <begin position="170"/>
        <end position="191"/>
    </location>
</feature>
<feature type="transmembrane region" description="Helical" evidence="3">
    <location>
        <begin position="6"/>
        <end position="23"/>
    </location>
</feature>
<comment type="caution">
    <text evidence="5">The sequence shown here is derived from an EMBL/GenBank/DDBJ whole genome shotgun (WGS) entry which is preliminary data.</text>
</comment>
<reference evidence="5 6" key="1">
    <citation type="submission" date="2018-06" db="EMBL/GenBank/DDBJ databases">
        <title>Paenibacillus imtechensis sp. nov.</title>
        <authorList>
            <person name="Pinnaka A.K."/>
            <person name="Singh H."/>
            <person name="Kaur M."/>
        </authorList>
    </citation>
    <scope>NUCLEOTIDE SEQUENCE [LARGE SCALE GENOMIC DNA]</scope>
    <source>
        <strain evidence="5 6">SMB1</strain>
    </source>
</reference>
<dbReference type="Pfam" id="PF00892">
    <property type="entry name" value="EamA"/>
    <property type="match status" value="2"/>
</dbReference>
<evidence type="ECO:0000313" key="6">
    <source>
        <dbReference type="Proteomes" id="UP000249522"/>
    </source>
</evidence>
<dbReference type="Gene3D" id="1.10.3730.20">
    <property type="match status" value="1"/>
</dbReference>
<protein>
    <submittedName>
        <fullName evidence="5">EamA family transporter</fullName>
    </submittedName>
</protein>
<feature type="transmembrane region" description="Helical" evidence="3">
    <location>
        <begin position="58"/>
        <end position="76"/>
    </location>
</feature>
<sequence>MWLVFASLAAVSFGLRGVLYHWTSTKPMERSLMLCGVFFTGTLISLACALVLGEPWTFTALTGMMMGVFSFGANACMVKGFSVGKASLIAVLTALPPVVVVLLAFAIWGETLTSLQLVCFAVILSGILLIRFSGDVSFKHLEGVKWGLLTTLFFGLNDMAGKWSTMLDAATFPTLVGMFATGTVLFGLSYISGTAKRRRAAADNSRVIAEAAAQWSRGKTFGIGMAVGITNSIGMVFILQAFDLGVTGLVSAVVAMNVVVILLYTRIVVKEKFTRKELTGMILAICGIILLRLFE</sequence>
<dbReference type="SUPFAM" id="SSF103481">
    <property type="entry name" value="Multidrug resistance efflux transporter EmrE"/>
    <property type="match status" value="2"/>
</dbReference>
<evidence type="ECO:0000256" key="1">
    <source>
        <dbReference type="ARBA" id="ARBA00004127"/>
    </source>
</evidence>
<dbReference type="AlphaFoldDB" id="A0A2W1L5B7"/>
<dbReference type="OrthoDB" id="2795159at2"/>
<keyword evidence="3" id="KW-0812">Transmembrane</keyword>
<dbReference type="PANTHER" id="PTHR22911:SF137">
    <property type="entry name" value="SOLUTE CARRIER FAMILY 35 MEMBER G2-RELATED"/>
    <property type="match status" value="1"/>
</dbReference>
<feature type="transmembrane region" description="Helical" evidence="3">
    <location>
        <begin position="221"/>
        <end position="242"/>
    </location>
</feature>
<comment type="subcellular location">
    <subcellularLocation>
        <location evidence="1">Endomembrane system</location>
        <topology evidence="1">Multi-pass membrane protein</topology>
    </subcellularLocation>
</comment>
<dbReference type="GO" id="GO:0016020">
    <property type="term" value="C:membrane"/>
    <property type="evidence" value="ECO:0007669"/>
    <property type="project" value="InterPro"/>
</dbReference>
<feature type="transmembrane region" description="Helical" evidence="3">
    <location>
        <begin position="32"/>
        <end position="52"/>
    </location>
</feature>
<feature type="domain" description="EamA" evidence="4">
    <location>
        <begin position="2"/>
        <end position="131"/>
    </location>
</feature>
<dbReference type="EMBL" id="QKRB01000054">
    <property type="protein sequence ID" value="PZD94123.1"/>
    <property type="molecule type" value="Genomic_DNA"/>
</dbReference>
<evidence type="ECO:0000259" key="4">
    <source>
        <dbReference type="Pfam" id="PF00892"/>
    </source>
</evidence>
<dbReference type="InterPro" id="IPR000620">
    <property type="entry name" value="EamA_dom"/>
</dbReference>
<comment type="similarity">
    <text evidence="2">Belongs to the EamA transporter family.</text>
</comment>
<feature type="transmembrane region" description="Helical" evidence="3">
    <location>
        <begin position="146"/>
        <end position="164"/>
    </location>
</feature>
<dbReference type="RefSeq" id="WP_111148485.1">
    <property type="nucleotide sequence ID" value="NZ_QKRB01000054.1"/>
</dbReference>
<evidence type="ECO:0000313" key="5">
    <source>
        <dbReference type="EMBL" id="PZD94123.1"/>
    </source>
</evidence>
<keyword evidence="3" id="KW-1133">Transmembrane helix</keyword>
<gene>
    <name evidence="5" type="ORF">DNH61_19405</name>
</gene>
<keyword evidence="6" id="KW-1185">Reference proteome</keyword>
<organism evidence="5 6">
    <name type="scientific">Paenibacillus sambharensis</name>
    <dbReference type="NCBI Taxonomy" id="1803190"/>
    <lineage>
        <taxon>Bacteria</taxon>
        <taxon>Bacillati</taxon>
        <taxon>Bacillota</taxon>
        <taxon>Bacilli</taxon>
        <taxon>Bacillales</taxon>
        <taxon>Paenibacillaceae</taxon>
        <taxon>Paenibacillus</taxon>
    </lineage>
</organism>
<name>A0A2W1L5B7_9BACL</name>
<feature type="domain" description="EamA" evidence="4">
    <location>
        <begin position="143"/>
        <end position="291"/>
    </location>
</feature>
<evidence type="ECO:0000256" key="3">
    <source>
        <dbReference type="SAM" id="Phobius"/>
    </source>
</evidence>
<feature type="transmembrane region" description="Helical" evidence="3">
    <location>
        <begin position="277"/>
        <end position="294"/>
    </location>
</feature>
<proteinExistence type="inferred from homology"/>
<keyword evidence="3" id="KW-0472">Membrane</keyword>
<dbReference type="Proteomes" id="UP000249522">
    <property type="component" value="Unassembled WGS sequence"/>
</dbReference>
<dbReference type="PANTHER" id="PTHR22911">
    <property type="entry name" value="ACYL-MALONYL CONDENSING ENZYME-RELATED"/>
    <property type="match status" value="1"/>
</dbReference>
<dbReference type="InterPro" id="IPR037185">
    <property type="entry name" value="EmrE-like"/>
</dbReference>
<feature type="transmembrane region" description="Helical" evidence="3">
    <location>
        <begin position="88"/>
        <end position="108"/>
    </location>
</feature>
<evidence type="ECO:0000256" key="2">
    <source>
        <dbReference type="ARBA" id="ARBA00007362"/>
    </source>
</evidence>
<feature type="transmembrane region" description="Helical" evidence="3">
    <location>
        <begin position="114"/>
        <end position="134"/>
    </location>
</feature>
<feature type="transmembrane region" description="Helical" evidence="3">
    <location>
        <begin position="248"/>
        <end position="265"/>
    </location>
</feature>